<name>A0A7J7NNS2_9MAGN</name>
<evidence type="ECO:0000313" key="3">
    <source>
        <dbReference type="EMBL" id="KAF6168816.1"/>
    </source>
</evidence>
<keyword evidence="4" id="KW-1185">Reference proteome</keyword>
<dbReference type="Gene3D" id="3.40.50.720">
    <property type="entry name" value="NAD(P)-binding Rossmann-like Domain"/>
    <property type="match status" value="1"/>
</dbReference>
<reference evidence="3 4" key="1">
    <citation type="journal article" date="2020" name="IScience">
        <title>Genome Sequencing of the Endangered Kingdonia uniflora (Circaeasteraceae, Ranunculales) Reveals Potential Mechanisms of Evolutionary Specialization.</title>
        <authorList>
            <person name="Sun Y."/>
            <person name="Deng T."/>
            <person name="Zhang A."/>
            <person name="Moore M.J."/>
            <person name="Landis J.B."/>
            <person name="Lin N."/>
            <person name="Zhang H."/>
            <person name="Zhang X."/>
            <person name="Huang J."/>
            <person name="Zhang X."/>
            <person name="Sun H."/>
            <person name="Wang H."/>
        </authorList>
    </citation>
    <scope>NUCLEOTIDE SEQUENCE [LARGE SCALE GENOMIC DNA]</scope>
    <source>
        <strain evidence="3">TB1705</strain>
        <tissue evidence="3">Leaf</tissue>
    </source>
</reference>
<evidence type="ECO:0000259" key="2">
    <source>
        <dbReference type="Pfam" id="PF01370"/>
    </source>
</evidence>
<dbReference type="GO" id="GO:0016616">
    <property type="term" value="F:oxidoreductase activity, acting on the CH-OH group of donors, NAD or NADP as acceptor"/>
    <property type="evidence" value="ECO:0007669"/>
    <property type="project" value="TreeGrafter"/>
</dbReference>
<dbReference type="FunFam" id="3.40.50.720:FF:000085">
    <property type="entry name" value="Dihydroflavonol reductase"/>
    <property type="match status" value="1"/>
</dbReference>
<evidence type="ECO:0000313" key="4">
    <source>
        <dbReference type="Proteomes" id="UP000541444"/>
    </source>
</evidence>
<feature type="domain" description="NAD-dependent epimerase/dehydratase" evidence="2">
    <location>
        <begin position="12"/>
        <end position="159"/>
    </location>
</feature>
<dbReference type="InterPro" id="IPR001509">
    <property type="entry name" value="Epimerase_deHydtase"/>
</dbReference>
<dbReference type="PANTHER" id="PTHR10366">
    <property type="entry name" value="NAD DEPENDENT EPIMERASE/DEHYDRATASE"/>
    <property type="match status" value="1"/>
</dbReference>
<evidence type="ECO:0000256" key="1">
    <source>
        <dbReference type="ARBA" id="ARBA00023002"/>
    </source>
</evidence>
<comment type="caution">
    <text evidence="3">The sequence shown here is derived from an EMBL/GenBank/DDBJ whole genome shotgun (WGS) entry which is preliminary data.</text>
</comment>
<dbReference type="InterPro" id="IPR036291">
    <property type="entry name" value="NAD(P)-bd_dom_sf"/>
</dbReference>
<gene>
    <name evidence="3" type="ORF">GIB67_042123</name>
</gene>
<proteinExistence type="predicted"/>
<organism evidence="3 4">
    <name type="scientific">Kingdonia uniflora</name>
    <dbReference type="NCBI Taxonomy" id="39325"/>
    <lineage>
        <taxon>Eukaryota</taxon>
        <taxon>Viridiplantae</taxon>
        <taxon>Streptophyta</taxon>
        <taxon>Embryophyta</taxon>
        <taxon>Tracheophyta</taxon>
        <taxon>Spermatophyta</taxon>
        <taxon>Magnoliopsida</taxon>
        <taxon>Ranunculales</taxon>
        <taxon>Circaeasteraceae</taxon>
        <taxon>Kingdonia</taxon>
    </lineage>
</organism>
<dbReference type="OrthoDB" id="2735536at2759"/>
<dbReference type="PANTHER" id="PTHR10366:SF563">
    <property type="entry name" value="CINNAMOYL-COA REDUCTASE 16"/>
    <property type="match status" value="1"/>
</dbReference>
<dbReference type="InterPro" id="IPR050425">
    <property type="entry name" value="NAD(P)_dehydrat-like"/>
</dbReference>
<protein>
    <recommendedName>
        <fullName evidence="2">NAD-dependent epimerase/dehydratase domain-containing protein</fullName>
    </recommendedName>
</protein>
<sequence length="237" mass="25864">MNVIGKAEDVVTRTSLEGTLGILKACVKAKTVKRVVVTSSAASIIVNSTNLSEFDESVWIDFDMCKAINLCWSSYSVTKTLTEQAALDFAKEHGVDLATLIPSSIVGPFINPNLLASNNIALALIYGNRENCHTLSLTPMVHVDDVASAYIFLSECPKADGRYICSHVVTPIQEFAKFLSIRYPEFPLATDLISEVKEVKPVGLSSKKLLDLGFKFSYGPEEMMDGAIQSCKEKGFL</sequence>
<keyword evidence="1" id="KW-0560">Oxidoreductase</keyword>
<accession>A0A7J7NNS2</accession>
<dbReference type="Proteomes" id="UP000541444">
    <property type="component" value="Unassembled WGS sequence"/>
</dbReference>
<dbReference type="Pfam" id="PF01370">
    <property type="entry name" value="Epimerase"/>
    <property type="match status" value="1"/>
</dbReference>
<dbReference type="SUPFAM" id="SSF51735">
    <property type="entry name" value="NAD(P)-binding Rossmann-fold domains"/>
    <property type="match status" value="1"/>
</dbReference>
<dbReference type="EMBL" id="JACGCM010000677">
    <property type="protein sequence ID" value="KAF6168816.1"/>
    <property type="molecule type" value="Genomic_DNA"/>
</dbReference>
<dbReference type="AlphaFoldDB" id="A0A7J7NNS2"/>